<keyword evidence="2" id="KW-1185">Reference proteome</keyword>
<reference evidence="2" key="1">
    <citation type="journal article" date="2019" name="Int. J. Syst. Evol. Microbiol.">
        <title>The Global Catalogue of Microorganisms (GCM) 10K type strain sequencing project: providing services to taxonomists for standard genome sequencing and annotation.</title>
        <authorList>
            <consortium name="The Broad Institute Genomics Platform"/>
            <consortium name="The Broad Institute Genome Sequencing Center for Infectious Disease"/>
            <person name="Wu L."/>
            <person name="Ma J."/>
        </authorList>
    </citation>
    <scope>NUCLEOTIDE SEQUENCE [LARGE SCALE GENOMIC DNA]</scope>
    <source>
        <strain evidence="2">JCM 12149</strain>
    </source>
</reference>
<dbReference type="InterPro" id="IPR024562">
    <property type="entry name" value="YqhG"/>
</dbReference>
<name>A0ABP3J7L8_9BACI</name>
<accession>A0ABP3J7L8</accession>
<dbReference type="Pfam" id="PF11079">
    <property type="entry name" value="YqhG"/>
    <property type="match status" value="1"/>
</dbReference>
<sequence>MAIKDLHHFLESYFTAHQCSIVHNDEGMLTIQLTEAMDRALMNRPFYWHYIKKMGYAGDPKQLTLITDPEKRDGKHEWIHFGSPRLHQILNHLHDNETYTKLFERINTNQKTALFPWLVTNVKISYEGKQKMDEMVSIGLHLINGTMKANMMDELRNKTIQASISDYCYTMTPMITLSSGYKRIERVLEDYIRNQQHDWAERSLETMEEEISLLRHFYKGEDQESDIRKEMDEIKRRYYPCIHFSVVNGGLFYLTEDAS</sequence>
<dbReference type="EMBL" id="BAAADM010000054">
    <property type="protein sequence ID" value="GAA0443492.1"/>
    <property type="molecule type" value="Genomic_DNA"/>
</dbReference>
<organism evidence="1 2">
    <name type="scientific">Lentibacillus halophilus</name>
    <dbReference type="NCBI Taxonomy" id="295065"/>
    <lineage>
        <taxon>Bacteria</taxon>
        <taxon>Bacillati</taxon>
        <taxon>Bacillota</taxon>
        <taxon>Bacilli</taxon>
        <taxon>Bacillales</taxon>
        <taxon>Bacillaceae</taxon>
        <taxon>Lentibacillus</taxon>
    </lineage>
</organism>
<comment type="caution">
    <text evidence="1">The sequence shown here is derived from an EMBL/GenBank/DDBJ whole genome shotgun (WGS) entry which is preliminary data.</text>
</comment>
<dbReference type="RefSeq" id="WP_343752880.1">
    <property type="nucleotide sequence ID" value="NZ_BAAADM010000054.1"/>
</dbReference>
<evidence type="ECO:0000313" key="2">
    <source>
        <dbReference type="Proteomes" id="UP001501459"/>
    </source>
</evidence>
<gene>
    <name evidence="1" type="ORF">GCM10008983_20910</name>
</gene>
<protein>
    <submittedName>
        <fullName evidence="1">YqhG family protein</fullName>
    </submittedName>
</protein>
<dbReference type="Proteomes" id="UP001501459">
    <property type="component" value="Unassembled WGS sequence"/>
</dbReference>
<evidence type="ECO:0000313" key="1">
    <source>
        <dbReference type="EMBL" id="GAA0443492.1"/>
    </source>
</evidence>
<proteinExistence type="predicted"/>